<dbReference type="Proteomes" id="UP000464957">
    <property type="component" value="Segment"/>
</dbReference>
<evidence type="ECO:0008006" key="3">
    <source>
        <dbReference type="Google" id="ProtNLM"/>
    </source>
</evidence>
<name>A0A6B9SYI5_9CAUD</name>
<protein>
    <recommendedName>
        <fullName evidence="3">Head assembly protein</fullName>
    </recommendedName>
</protein>
<dbReference type="InterPro" id="IPR021049">
    <property type="entry name" value="Phage_T4_Gp40"/>
</dbReference>
<evidence type="ECO:0000313" key="2">
    <source>
        <dbReference type="Proteomes" id="UP000464957"/>
    </source>
</evidence>
<dbReference type="Pfam" id="PF11113">
    <property type="entry name" value="Phage_head_chap"/>
    <property type="match status" value="1"/>
</dbReference>
<sequence>MSPTQASEILTELQERVKFSIMIDDIEVYITDIIVDNSGRLKIEFVTQHPDKEDQIRPHVEACIMKLISEEQKRNGVEEQCKSRSRFSQILSKIKSTLLP</sequence>
<dbReference type="EMBL" id="MN794232">
    <property type="protein sequence ID" value="QHJ74192.1"/>
    <property type="molecule type" value="Genomic_DNA"/>
</dbReference>
<evidence type="ECO:0000313" key="1">
    <source>
        <dbReference type="EMBL" id="QHJ74192.1"/>
    </source>
</evidence>
<reference evidence="1 2" key="1">
    <citation type="submission" date="2019-12" db="EMBL/GenBank/DDBJ databases">
        <authorList>
            <person name="Harris M."/>
            <person name="Ho T.C."/>
            <person name="Fruchtman H."/>
            <person name="Garin M."/>
            <person name="Kubatin V."/>
            <person name="Lu T."/>
            <person name="Xue L."/>
            <person name="Marr M.T."/>
        </authorList>
    </citation>
    <scope>NUCLEOTIDE SEQUENCE [LARGE SCALE GENOMIC DNA]</scope>
</reference>
<organism evidence="1 2">
    <name type="scientific">Vibrio phage VH1_2019</name>
    <dbReference type="NCBI Taxonomy" id="2686307"/>
    <lineage>
        <taxon>Viruses</taxon>
        <taxon>Duplodnaviria</taxon>
        <taxon>Heunggongvirae</taxon>
        <taxon>Uroviricota</taxon>
        <taxon>Caudoviricetes</taxon>
        <taxon>Pantevenvirales</taxon>
        <taxon>Straboviridae</taxon>
        <taxon>Schizotequatrovirus</taxon>
        <taxon>Schizotequatrovirus KVP40</taxon>
    </lineage>
</organism>
<gene>
    <name evidence="1" type="ORF">VH12019_00273</name>
</gene>
<proteinExistence type="predicted"/>
<accession>A0A6B9SYI5</accession>